<dbReference type="Gene3D" id="3.10.20.90">
    <property type="entry name" value="Phosphatidylinositol 3-kinase Catalytic Subunit, Chain A, domain 1"/>
    <property type="match status" value="1"/>
</dbReference>
<keyword evidence="4" id="KW-1185">Reference proteome</keyword>
<feature type="compositionally biased region" description="Polar residues" evidence="1">
    <location>
        <begin position="248"/>
        <end position="264"/>
    </location>
</feature>
<dbReference type="AlphaFoldDB" id="A0A8T2KP77"/>
<feature type="domain" description="Cordon-bleu ubiquitin-like" evidence="2">
    <location>
        <begin position="59"/>
        <end position="145"/>
    </location>
</feature>
<feature type="compositionally biased region" description="Polar residues" evidence="1">
    <location>
        <begin position="144"/>
        <end position="163"/>
    </location>
</feature>
<evidence type="ECO:0000313" key="3">
    <source>
        <dbReference type="EMBL" id="KAG8456381.1"/>
    </source>
</evidence>
<dbReference type="GO" id="GO:0003785">
    <property type="term" value="F:actin monomer binding"/>
    <property type="evidence" value="ECO:0007669"/>
    <property type="project" value="InterPro"/>
</dbReference>
<dbReference type="OrthoDB" id="8882621at2759"/>
<protein>
    <recommendedName>
        <fullName evidence="2">Cordon-bleu ubiquitin-like domain-containing protein</fullName>
    </recommendedName>
</protein>
<organism evidence="3 4">
    <name type="scientific">Hymenochirus boettgeri</name>
    <name type="common">Congo dwarf clawed frog</name>
    <dbReference type="NCBI Taxonomy" id="247094"/>
    <lineage>
        <taxon>Eukaryota</taxon>
        <taxon>Metazoa</taxon>
        <taxon>Chordata</taxon>
        <taxon>Craniata</taxon>
        <taxon>Vertebrata</taxon>
        <taxon>Euteleostomi</taxon>
        <taxon>Amphibia</taxon>
        <taxon>Batrachia</taxon>
        <taxon>Anura</taxon>
        <taxon>Pipoidea</taxon>
        <taxon>Pipidae</taxon>
        <taxon>Pipinae</taxon>
        <taxon>Hymenochirus</taxon>
    </lineage>
</organism>
<evidence type="ECO:0000313" key="4">
    <source>
        <dbReference type="Proteomes" id="UP000812440"/>
    </source>
</evidence>
<dbReference type="InterPro" id="IPR039895">
    <property type="entry name" value="COBL-like"/>
</dbReference>
<dbReference type="PANTHER" id="PTHR21557">
    <property type="entry name" value="CORDON-BLEU"/>
    <property type="match status" value="1"/>
</dbReference>
<dbReference type="Proteomes" id="UP000812440">
    <property type="component" value="Chromosome 1"/>
</dbReference>
<dbReference type="InterPro" id="IPR019025">
    <property type="entry name" value="Cordon-bleu_ubiquitin_domain"/>
</dbReference>
<dbReference type="PANTHER" id="PTHR21557:SF2">
    <property type="entry name" value="CORDON-BLEU PROTEIN-LIKE 1"/>
    <property type="match status" value="1"/>
</dbReference>
<evidence type="ECO:0000259" key="2">
    <source>
        <dbReference type="Pfam" id="PF09469"/>
    </source>
</evidence>
<comment type="caution">
    <text evidence="3">The sequence shown here is derived from an EMBL/GenBank/DDBJ whole genome shotgun (WGS) entry which is preliminary data.</text>
</comment>
<feature type="region of interest" description="Disordered" evidence="1">
    <location>
        <begin position="180"/>
        <end position="345"/>
    </location>
</feature>
<evidence type="ECO:0000256" key="1">
    <source>
        <dbReference type="SAM" id="MobiDB-lite"/>
    </source>
</evidence>
<dbReference type="Pfam" id="PF09469">
    <property type="entry name" value="Cobl"/>
    <property type="match status" value="1"/>
</dbReference>
<name>A0A8T2KP77_9PIPI</name>
<proteinExistence type="predicted"/>
<feature type="compositionally biased region" description="Low complexity" evidence="1">
    <location>
        <begin position="277"/>
        <end position="293"/>
    </location>
</feature>
<feature type="region of interest" description="Disordered" evidence="1">
    <location>
        <begin position="358"/>
        <end position="377"/>
    </location>
</feature>
<accession>A0A8T2KP77</accession>
<dbReference type="EMBL" id="JAACNH010000001">
    <property type="protein sequence ID" value="KAG8456381.1"/>
    <property type="molecule type" value="Genomic_DNA"/>
</dbReference>
<feature type="region of interest" description="Disordered" evidence="1">
    <location>
        <begin position="143"/>
        <end position="163"/>
    </location>
</feature>
<feature type="compositionally biased region" description="Basic and acidic residues" evidence="1">
    <location>
        <begin position="358"/>
        <end position="372"/>
    </location>
</feature>
<reference evidence="3" key="1">
    <citation type="thesis" date="2020" institute="ProQuest LLC" country="789 East Eisenhower Parkway, Ann Arbor, MI, USA">
        <title>Comparative Genomics and Chromosome Evolution.</title>
        <authorList>
            <person name="Mudd A.B."/>
        </authorList>
    </citation>
    <scope>NUCLEOTIDE SEQUENCE</scope>
    <source>
        <strain evidence="3">Female2</strain>
        <tissue evidence="3">Blood</tissue>
    </source>
</reference>
<sequence>MMDLLIFLCGQYHLNPSSHTLDLISTEGSQIKFKPNTPIGMLEVGKVVLKSKIIDDKNKRSHPAAPEQTVRVVINYKKTQKTVMRVSPHIPLQDFFLSVCNKCEFDPIHTVLLKEHQCQQPLDLTKSLNDLGLRELYAVDRSKATSPTELRSTPLQESCQNLETKSNEDKGFFNFFRRSKKKRDQISSAPSTPQLGKARPNPDLGKARPGTVSKPYDTSTITSDVPKKRRAPLPPMLPPLSSSNSISRGQARTSSCIVKSTVPQTEKVAGGIDRSRAGSLQLSGSSSFNSPLRTTKRKAPPPPPAPKSSPDSNETALMPEDPVYEKGTTEEEMQNTAPQIADDPEPCLDEIKEKEEMFLSQEEGKEEDKTEDVSMSSASTDIVLEFAEEPCNWDSDMANCSKHSEDEIMIPNDK</sequence>
<gene>
    <name evidence="3" type="ORF">GDO86_002239</name>
</gene>